<dbReference type="Proteomes" id="UP000286598">
    <property type="component" value="Unassembled WGS sequence"/>
</dbReference>
<evidence type="ECO:0000313" key="2">
    <source>
        <dbReference type="EMBL" id="RHK52513.1"/>
    </source>
</evidence>
<gene>
    <name evidence="2" type="ORF">DW060_02095</name>
</gene>
<dbReference type="EMBL" id="QRNO01000005">
    <property type="protein sequence ID" value="RHK52513.1"/>
    <property type="molecule type" value="Genomic_DNA"/>
</dbReference>
<evidence type="ECO:0000256" key="1">
    <source>
        <dbReference type="SAM" id="Phobius"/>
    </source>
</evidence>
<evidence type="ECO:0000313" key="3">
    <source>
        <dbReference type="Proteomes" id="UP000286598"/>
    </source>
</evidence>
<protein>
    <submittedName>
        <fullName evidence="2">Uncharacterized protein</fullName>
    </submittedName>
</protein>
<proteinExistence type="predicted"/>
<organism evidence="2 3">
    <name type="scientific">Leyella stercorea</name>
    <dbReference type="NCBI Taxonomy" id="363265"/>
    <lineage>
        <taxon>Bacteria</taxon>
        <taxon>Pseudomonadati</taxon>
        <taxon>Bacteroidota</taxon>
        <taxon>Bacteroidia</taxon>
        <taxon>Bacteroidales</taxon>
        <taxon>Prevotellaceae</taxon>
        <taxon>Leyella</taxon>
    </lineage>
</organism>
<feature type="transmembrane region" description="Helical" evidence="1">
    <location>
        <begin position="6"/>
        <end position="28"/>
    </location>
</feature>
<keyword evidence="1" id="KW-0472">Membrane</keyword>
<keyword evidence="3" id="KW-1185">Reference proteome</keyword>
<keyword evidence="1" id="KW-1133">Transmembrane helix</keyword>
<keyword evidence="1" id="KW-0812">Transmembrane</keyword>
<feature type="transmembrane region" description="Helical" evidence="1">
    <location>
        <begin position="49"/>
        <end position="71"/>
    </location>
</feature>
<reference evidence="2 3" key="1">
    <citation type="submission" date="2018-08" db="EMBL/GenBank/DDBJ databases">
        <title>A genome reference for cultivated species of the human gut microbiota.</title>
        <authorList>
            <person name="Zou Y."/>
            <person name="Xue W."/>
            <person name="Luo G."/>
        </authorList>
    </citation>
    <scope>NUCLEOTIDE SEQUENCE [LARGE SCALE GENOMIC DNA]</scope>
    <source>
        <strain evidence="2 3">AF42-9</strain>
    </source>
</reference>
<name>A0A415GQS0_9BACT</name>
<sequence length="79" mass="8477">MVSVQQYVIILATIITANRIGNTIVVKMSNHRTAEIMDLEAIVEVLEMVLAEVVIIAEASAVAVVVAVLAADDNMLLWG</sequence>
<dbReference type="AlphaFoldDB" id="A0A415GQS0"/>
<accession>A0A415GQS0</accession>
<comment type="caution">
    <text evidence="2">The sequence shown here is derived from an EMBL/GenBank/DDBJ whole genome shotgun (WGS) entry which is preliminary data.</text>
</comment>